<proteinExistence type="predicted"/>
<dbReference type="RefSeq" id="WP_317964020.1">
    <property type="nucleotide sequence ID" value="NZ_OX458333.1"/>
</dbReference>
<feature type="signal peptide" evidence="1">
    <location>
        <begin position="1"/>
        <end position="25"/>
    </location>
</feature>
<protein>
    <recommendedName>
        <fullName evidence="4">Secreted protein</fullName>
    </recommendedName>
</protein>
<keyword evidence="3" id="KW-1185">Reference proteome</keyword>
<dbReference type="EMBL" id="OX458333">
    <property type="protein sequence ID" value="CAI8840229.1"/>
    <property type="molecule type" value="Genomic_DNA"/>
</dbReference>
<reference evidence="2 3" key="1">
    <citation type="submission" date="2023-03" db="EMBL/GenBank/DDBJ databases">
        <authorList>
            <person name="Pearce D."/>
        </authorList>
    </citation>
    <scope>NUCLEOTIDE SEQUENCE [LARGE SCALE GENOMIC DNA]</scope>
    <source>
        <strain evidence="2">Msz</strain>
    </source>
</reference>
<feature type="chain" id="PRO_5045114523" description="Secreted protein" evidence="1">
    <location>
        <begin position="26"/>
        <end position="123"/>
    </location>
</feature>
<dbReference type="Proteomes" id="UP001162030">
    <property type="component" value="Chromosome"/>
</dbReference>
<gene>
    <name evidence="2" type="ORF">MSZNOR_2314</name>
</gene>
<organism evidence="2 3">
    <name type="scientific">Methylocaldum szegediense</name>
    <dbReference type="NCBI Taxonomy" id="73780"/>
    <lineage>
        <taxon>Bacteria</taxon>
        <taxon>Pseudomonadati</taxon>
        <taxon>Pseudomonadota</taxon>
        <taxon>Gammaproteobacteria</taxon>
        <taxon>Methylococcales</taxon>
        <taxon>Methylococcaceae</taxon>
        <taxon>Methylocaldum</taxon>
    </lineage>
</organism>
<sequence length="123" mass="13646">MKTRTLRSQMLCVVAAFSVCSTAFAAEYIERKLMGNTIPSQKCATKDEATQRATDPYTIDKFQKRFCETQGYGWYLSEANEQGKLVCEECSDGTGKYKCHVEDIVVTCKRLKPGSVGLIPGKG</sequence>
<evidence type="ECO:0008006" key="4">
    <source>
        <dbReference type="Google" id="ProtNLM"/>
    </source>
</evidence>
<evidence type="ECO:0000313" key="3">
    <source>
        <dbReference type="Proteomes" id="UP001162030"/>
    </source>
</evidence>
<evidence type="ECO:0000256" key="1">
    <source>
        <dbReference type="SAM" id="SignalP"/>
    </source>
</evidence>
<name>A0ABM9I218_9GAMM</name>
<keyword evidence="1" id="KW-0732">Signal</keyword>
<evidence type="ECO:0000313" key="2">
    <source>
        <dbReference type="EMBL" id="CAI8840229.1"/>
    </source>
</evidence>
<accession>A0ABM9I218</accession>